<dbReference type="InterPro" id="IPR029044">
    <property type="entry name" value="Nucleotide-diphossugar_trans"/>
</dbReference>
<dbReference type="GO" id="GO:0003983">
    <property type="term" value="F:UTP:glucose-1-phosphate uridylyltransferase activity"/>
    <property type="evidence" value="ECO:0007669"/>
    <property type="project" value="UniProtKB-EC"/>
</dbReference>
<keyword evidence="4 7" id="KW-0548">Nucleotidyltransferase</keyword>
<evidence type="ECO:0000313" key="10">
    <source>
        <dbReference type="Proteomes" id="UP000530412"/>
    </source>
</evidence>
<dbReference type="PANTHER" id="PTHR43197:SF1">
    <property type="entry name" value="UTP--GLUCOSE-1-PHOSPHATE URIDYLYLTRANSFERASE"/>
    <property type="match status" value="1"/>
</dbReference>
<evidence type="ECO:0000313" key="7">
    <source>
        <dbReference type="EMBL" id="MBA8942230.1"/>
    </source>
</evidence>
<evidence type="ECO:0000256" key="2">
    <source>
        <dbReference type="ARBA" id="ARBA00012415"/>
    </source>
</evidence>
<evidence type="ECO:0000256" key="4">
    <source>
        <dbReference type="ARBA" id="ARBA00022695"/>
    </source>
</evidence>
<dbReference type="KEGG" id="sast:CD934_04985"/>
<evidence type="ECO:0000313" key="9">
    <source>
        <dbReference type="Proteomes" id="UP000316215"/>
    </source>
</evidence>
<evidence type="ECO:0000313" key="8">
    <source>
        <dbReference type="EMBL" id="QDI68094.1"/>
    </source>
</evidence>
<dbReference type="Proteomes" id="UP000316215">
    <property type="component" value="Chromosome"/>
</dbReference>
<dbReference type="OrthoDB" id="9803306at2"/>
<dbReference type="SUPFAM" id="SSF53448">
    <property type="entry name" value="Nucleotide-diphospho-sugar transferases"/>
    <property type="match status" value="1"/>
</dbReference>
<keyword evidence="3 7" id="KW-0808">Transferase</keyword>
<evidence type="ECO:0000256" key="1">
    <source>
        <dbReference type="ARBA" id="ARBA00006890"/>
    </source>
</evidence>
<dbReference type="PANTHER" id="PTHR43197">
    <property type="entry name" value="UTP--GLUCOSE-1-PHOSPHATE URIDYLYLTRANSFERASE"/>
    <property type="match status" value="1"/>
</dbReference>
<organism evidence="8 9">
    <name type="scientific">Streptomyces calvus</name>
    <dbReference type="NCBI Taxonomy" id="67282"/>
    <lineage>
        <taxon>Bacteria</taxon>
        <taxon>Bacillati</taxon>
        <taxon>Actinomycetota</taxon>
        <taxon>Actinomycetes</taxon>
        <taxon>Kitasatosporales</taxon>
        <taxon>Streptomycetaceae</taxon>
        <taxon>Streptomyces</taxon>
    </lineage>
</organism>
<feature type="domain" description="Nucleotidyl transferase" evidence="6">
    <location>
        <begin position="10"/>
        <end position="274"/>
    </location>
</feature>
<comment type="similarity">
    <text evidence="1">Belongs to the UDPGP type 2 family.</text>
</comment>
<evidence type="ECO:0000256" key="3">
    <source>
        <dbReference type="ARBA" id="ARBA00022679"/>
    </source>
</evidence>
<evidence type="ECO:0000256" key="5">
    <source>
        <dbReference type="ARBA" id="ARBA00048128"/>
    </source>
</evidence>
<dbReference type="InterPro" id="IPR005771">
    <property type="entry name" value="GalU_uridylyltTrfase_bac/arc"/>
</dbReference>
<dbReference type="EMBL" id="CP022310">
    <property type="protein sequence ID" value="QDI68094.1"/>
    <property type="molecule type" value="Genomic_DNA"/>
</dbReference>
<dbReference type="InterPro" id="IPR005835">
    <property type="entry name" value="NTP_transferase_dom"/>
</dbReference>
<gene>
    <name evidence="8" type="ORF">CD934_04985</name>
    <name evidence="7" type="ORF">FHS33_000619</name>
</gene>
<protein>
    <recommendedName>
        <fullName evidence="2">UTP--glucose-1-phosphate uridylyltransferase</fullName>
        <ecNumber evidence="2">2.7.7.9</ecNumber>
    </recommendedName>
</protein>
<reference evidence="8 9" key="1">
    <citation type="submission" date="2017-07" db="EMBL/GenBank/DDBJ databases">
        <title>The Complete Genome of Streptomyces asterosporus-ZSY.</title>
        <authorList>
            <person name="Zhang S."/>
        </authorList>
    </citation>
    <scope>NUCLEOTIDE SEQUENCE [LARGE SCALE GENOMIC DNA]</scope>
    <source>
        <strain evidence="8 9">DSM 41452</strain>
    </source>
</reference>
<dbReference type="GO" id="GO:0006011">
    <property type="term" value="P:UDP-alpha-D-glucose metabolic process"/>
    <property type="evidence" value="ECO:0007669"/>
    <property type="project" value="InterPro"/>
</dbReference>
<dbReference type="EC" id="2.7.7.9" evidence="2"/>
<evidence type="ECO:0000259" key="6">
    <source>
        <dbReference type="Pfam" id="PF00483"/>
    </source>
</evidence>
<keyword evidence="9" id="KW-1185">Reference proteome</keyword>
<dbReference type="Pfam" id="PF00483">
    <property type="entry name" value="NTP_transferase"/>
    <property type="match status" value="1"/>
</dbReference>
<dbReference type="AlphaFoldDB" id="A0A514JL79"/>
<proteinExistence type="inferred from homology"/>
<name>A0A514JL79_9ACTN</name>
<dbReference type="Gene3D" id="3.90.550.10">
    <property type="entry name" value="Spore Coat Polysaccharide Biosynthesis Protein SpsA, Chain A"/>
    <property type="match status" value="1"/>
</dbReference>
<sequence>MIPSQVFHTAIVPAAGLGTRFLPATKSVPKELLPVLDTPGIELVAAEAADAGVERLIIVTAPGKDAVARHFERDHDLERILHARNKPALAAKVQRASNLLRIETALQHEPLGLGHAVACAEPALTGRDEAVAVLLPDDLVFPSDVLTRMAAVRRRYGGTVLCAFTAPREQLSAYGVFDLTDTDDARVKKVRAMVEKPDPQDAPSTFACAGRYLLDRAVFEPLKRLQPGIRGEIHLTDAISELIDDGHPVHVVVHTGRRHDVGNPAGMVRAAVDLLLEDPDSGADFRDWLRTRVGADR</sequence>
<dbReference type="Proteomes" id="UP000530412">
    <property type="component" value="Unassembled WGS sequence"/>
</dbReference>
<comment type="catalytic activity">
    <reaction evidence="5">
        <text>alpha-D-glucose 1-phosphate + UTP + H(+) = UDP-alpha-D-glucose + diphosphate</text>
        <dbReference type="Rhea" id="RHEA:19889"/>
        <dbReference type="ChEBI" id="CHEBI:15378"/>
        <dbReference type="ChEBI" id="CHEBI:33019"/>
        <dbReference type="ChEBI" id="CHEBI:46398"/>
        <dbReference type="ChEBI" id="CHEBI:58601"/>
        <dbReference type="ChEBI" id="CHEBI:58885"/>
        <dbReference type="EC" id="2.7.7.9"/>
    </reaction>
</comment>
<dbReference type="EMBL" id="JACJIE010000001">
    <property type="protein sequence ID" value="MBA8942230.1"/>
    <property type="molecule type" value="Genomic_DNA"/>
</dbReference>
<dbReference type="RefSeq" id="WP_142192155.1">
    <property type="nucleotide sequence ID" value="NZ_BMSU01000005.1"/>
</dbReference>
<accession>A0A514JL79</accession>
<reference evidence="7 10" key="2">
    <citation type="submission" date="2020-08" db="EMBL/GenBank/DDBJ databases">
        <title>Genomic Encyclopedia of Type Strains, Phase III (KMG-III): the genomes of soil and plant-associated and newly described type strains.</title>
        <authorList>
            <person name="Whitman W."/>
        </authorList>
    </citation>
    <scope>NUCLEOTIDE SEQUENCE [LARGE SCALE GENOMIC DNA]</scope>
    <source>
        <strain evidence="7 10">CECT 3271</strain>
    </source>
</reference>